<dbReference type="InterPro" id="IPR045023">
    <property type="entry name" value="FATA/B"/>
</dbReference>
<dbReference type="PANTHER" id="PTHR31727:SF6">
    <property type="entry name" value="OLEOYL-ACYL CARRIER PROTEIN THIOESTERASE 1, CHLOROPLASTIC"/>
    <property type="match status" value="1"/>
</dbReference>
<evidence type="ECO:0000313" key="11">
    <source>
        <dbReference type="Proteomes" id="UP001319827"/>
    </source>
</evidence>
<keyword evidence="3" id="KW-0378">Hydrolase</keyword>
<keyword evidence="6" id="KW-0443">Lipid metabolism</keyword>
<comment type="similarity">
    <text evidence="1">Belongs to the acyl-ACP thioesterase family.</text>
</comment>
<evidence type="ECO:0000259" key="9">
    <source>
        <dbReference type="Pfam" id="PF20791"/>
    </source>
</evidence>
<name>A0ABM8HN98_9BACT</name>
<protein>
    <submittedName>
        <fullName evidence="10">Acyl-ACP thioesterase</fullName>
    </submittedName>
</protein>
<keyword evidence="2" id="KW-0444">Lipid biosynthesis</keyword>
<feature type="domain" description="Acyl-ACP thioesterase N-terminal hotdog" evidence="8">
    <location>
        <begin position="10"/>
        <end position="130"/>
    </location>
</feature>
<dbReference type="InterPro" id="IPR029069">
    <property type="entry name" value="HotDog_dom_sf"/>
</dbReference>
<accession>A0ABM8HN98</accession>
<dbReference type="RefSeq" id="WP_221251618.1">
    <property type="nucleotide sequence ID" value="NZ_AP024355.1"/>
</dbReference>
<evidence type="ECO:0000256" key="5">
    <source>
        <dbReference type="ARBA" id="ARBA00022946"/>
    </source>
</evidence>
<dbReference type="CDD" id="cd00586">
    <property type="entry name" value="4HBT"/>
    <property type="match status" value="2"/>
</dbReference>
<evidence type="ECO:0000256" key="6">
    <source>
        <dbReference type="ARBA" id="ARBA00023098"/>
    </source>
</evidence>
<reference evidence="10 11" key="1">
    <citation type="journal article" date="2016" name="C (Basel)">
        <title>Selective Growth of and Electricity Production by Marine Exoelectrogenic Bacteria in Self-Aggregated Hydrogel of Microbially Reduced Graphene Oxide.</title>
        <authorList>
            <person name="Yoshida N."/>
            <person name="Goto Y."/>
            <person name="Miyata Y."/>
        </authorList>
    </citation>
    <scope>NUCLEOTIDE SEQUENCE [LARGE SCALE GENOMIC DNA]</scope>
    <source>
        <strain evidence="10 11">NIT-T3</strain>
    </source>
</reference>
<evidence type="ECO:0000256" key="2">
    <source>
        <dbReference type="ARBA" id="ARBA00022516"/>
    </source>
</evidence>
<proteinExistence type="inferred from homology"/>
<evidence type="ECO:0000256" key="1">
    <source>
        <dbReference type="ARBA" id="ARBA00006500"/>
    </source>
</evidence>
<evidence type="ECO:0000256" key="3">
    <source>
        <dbReference type="ARBA" id="ARBA00022801"/>
    </source>
</evidence>
<dbReference type="PANTHER" id="PTHR31727">
    <property type="entry name" value="OLEOYL-ACYL CARRIER PROTEIN THIOESTERASE 1, CHLOROPLASTIC"/>
    <property type="match status" value="1"/>
</dbReference>
<dbReference type="Pfam" id="PF20791">
    <property type="entry name" value="Acyl-ACP_TE_C"/>
    <property type="match status" value="1"/>
</dbReference>
<dbReference type="Proteomes" id="UP001319827">
    <property type="component" value="Chromosome"/>
</dbReference>
<keyword evidence="7" id="KW-0275">Fatty acid biosynthesis</keyword>
<sequence length="257" mass="29406">MTDHAERPSIFEQSYPVRSFEVDFTGLLRPVALLNYLQDIAGEHADRLGFGVRTLLERGLTWVLSRSHTRILHYPRQGETLRVATWPSARQGVFALRDFEVHDGQGRVVALSSSSWALLNIQTMRPVRLEGNLPDYPTRGRRALEVSFDPLPELTDAELELPFRVRLADLDINLHVNNAIYAAWALEAVPEEVLKTFRPEEIEIGFRSPAFYGDRILSRSRAVGAADAPCFLHQLLHEQEARELTRLRTRWRPLGEF</sequence>
<dbReference type="Gene3D" id="3.10.129.10">
    <property type="entry name" value="Hotdog Thioesterase"/>
    <property type="match status" value="1"/>
</dbReference>
<dbReference type="SUPFAM" id="SSF54637">
    <property type="entry name" value="Thioesterase/thiol ester dehydrase-isomerase"/>
    <property type="match status" value="2"/>
</dbReference>
<keyword evidence="4" id="KW-0276">Fatty acid metabolism</keyword>
<evidence type="ECO:0000256" key="7">
    <source>
        <dbReference type="ARBA" id="ARBA00023160"/>
    </source>
</evidence>
<evidence type="ECO:0000259" key="8">
    <source>
        <dbReference type="Pfam" id="PF01643"/>
    </source>
</evidence>
<evidence type="ECO:0000256" key="4">
    <source>
        <dbReference type="ARBA" id="ARBA00022832"/>
    </source>
</evidence>
<dbReference type="Pfam" id="PF01643">
    <property type="entry name" value="Acyl-ACP_TE"/>
    <property type="match status" value="1"/>
</dbReference>
<keyword evidence="5" id="KW-0809">Transit peptide</keyword>
<dbReference type="InterPro" id="IPR049427">
    <property type="entry name" value="Acyl-ACP_TE_C"/>
</dbReference>
<reference evidence="10 11" key="2">
    <citation type="journal article" date="2021" name="Int. J. Syst. Evol. Microbiol.">
        <title>Isolation and Polyphasic Characterization of Desulfuromonas versatilis sp. Nov., an Electrogenic Bacteria Capable of Versatile Metabolism Isolated from a Graphene Oxide-Reducing Enrichment Culture.</title>
        <authorList>
            <person name="Xie L."/>
            <person name="Yoshida N."/>
            <person name="Ishii S."/>
            <person name="Meng L."/>
        </authorList>
    </citation>
    <scope>NUCLEOTIDE SEQUENCE [LARGE SCALE GENOMIC DNA]</scope>
    <source>
        <strain evidence="10 11">NIT-T3</strain>
    </source>
</reference>
<feature type="domain" description="Acyl-ACP thioesterase-like C-terminal" evidence="9">
    <location>
        <begin position="156"/>
        <end position="252"/>
    </location>
</feature>
<dbReference type="InterPro" id="IPR002864">
    <property type="entry name" value="Acyl-ACP_thioesterase_NHD"/>
</dbReference>
<evidence type="ECO:0000313" key="10">
    <source>
        <dbReference type="EMBL" id="BCR04205.1"/>
    </source>
</evidence>
<organism evidence="10 11">
    <name type="scientific">Desulfuromonas versatilis</name>
    <dbReference type="NCBI Taxonomy" id="2802975"/>
    <lineage>
        <taxon>Bacteria</taxon>
        <taxon>Pseudomonadati</taxon>
        <taxon>Thermodesulfobacteriota</taxon>
        <taxon>Desulfuromonadia</taxon>
        <taxon>Desulfuromonadales</taxon>
        <taxon>Desulfuromonadaceae</taxon>
        <taxon>Desulfuromonas</taxon>
    </lineage>
</organism>
<dbReference type="EMBL" id="AP024355">
    <property type="protein sequence ID" value="BCR04205.1"/>
    <property type="molecule type" value="Genomic_DNA"/>
</dbReference>
<gene>
    <name evidence="10" type="ORF">DESUT3_12740</name>
</gene>
<keyword evidence="11" id="KW-1185">Reference proteome</keyword>